<evidence type="ECO:0000256" key="11">
    <source>
        <dbReference type="SAM" id="Coils"/>
    </source>
</evidence>
<dbReference type="InterPro" id="IPR045063">
    <property type="entry name" value="Dynamin_N"/>
</dbReference>
<sequence>MCDSDSSDSCISSLLSSRTSRSSSSSRLSEFTDARTELQNIYRDMGRHLGTMMSTLRDCPLMEEGSMEQLQGCKRKVEAIDKVLMRKRMKVAFFGRTSNGKSAVINAMLHQRILPSAMGHTTSCFCQVQATAGVAEQEHVRIEAKEQRLELTCLPDLASAHSPRSLPPRTLLHVNMPRSRCPLLDHDVVLMDTPGVDVTAQMDDCIDRYCLDADVFVLVLNAESTMSRVERQFFKGVAQKLSRPNLFILNNRWDMASSQEPDMEHLVREQHEERCLQLLVEELGVYAKEDMAEARSRIYHVSALETLQLRMGTKEDPSAASQQRLEEFLRFEADFAACLAQAALKTKFEKHLLSAKEMLANLSEQLLVPLQNTLQEKARRDDLQRSMLSSELDSLTIEHEERKVEFFASVQELYNETYALGHQVIVEQIEQLPAEVHSFALQPFHPQLPRQLDHYQRSLSAHLEEVLTEQMIERMARPLQSKVSLLERQVMSETTPWEPIFRIDCEAFMESFQPDLNFHFRWGVCRMWSRIRGIVALPLPEQTLRRPQQNGRTRTTFAVPIINRSQWQTLRSLLCSEGTAGAVLLAGVVSRSINWRMILGLGSALAAIYFYELLHWTPAAQERTFKAQYSEFLQRQLRAGVTHMNTQFGQQIWQHLMVAARHLNAQAEQDIQELRSQIKEMFERIESNNELHLKLREFRTKATLLEDRLNAFQSLYMGSRI</sequence>
<keyword evidence="2 13" id="KW-0812">Transmembrane</keyword>
<dbReference type="Pfam" id="PF00350">
    <property type="entry name" value="Dynamin_N"/>
    <property type="match status" value="1"/>
</dbReference>
<dbReference type="GO" id="GO:0008053">
    <property type="term" value="P:mitochondrial fusion"/>
    <property type="evidence" value="ECO:0007669"/>
    <property type="project" value="InterPro"/>
</dbReference>
<evidence type="ECO:0000256" key="3">
    <source>
        <dbReference type="ARBA" id="ARBA00022741"/>
    </source>
</evidence>
<comment type="subcellular location">
    <subcellularLocation>
        <location evidence="1">Mitochondrion outer membrane</location>
        <topology evidence="1">Multi-pass membrane protein</topology>
    </subcellularLocation>
</comment>
<evidence type="ECO:0000256" key="8">
    <source>
        <dbReference type="ARBA" id="ARBA00023128"/>
    </source>
</evidence>
<dbReference type="SUPFAM" id="SSF52540">
    <property type="entry name" value="P-loop containing nucleoside triphosphate hydrolases"/>
    <property type="match status" value="1"/>
</dbReference>
<dbReference type="GO" id="GO:0051646">
    <property type="term" value="P:mitochondrion localization"/>
    <property type="evidence" value="ECO:0007669"/>
    <property type="project" value="TreeGrafter"/>
</dbReference>
<evidence type="ECO:0000313" key="13">
    <source>
        <dbReference type="EMBL" id="SPP80123.1"/>
    </source>
</evidence>
<keyword evidence="7 11" id="KW-0175">Coiled coil</keyword>
<dbReference type="InterPro" id="IPR027094">
    <property type="entry name" value="Mitofusin_fam"/>
</dbReference>
<evidence type="ECO:0000256" key="9">
    <source>
        <dbReference type="ARBA" id="ARBA00023134"/>
    </source>
</evidence>
<keyword evidence="5" id="KW-0378">Hydrolase</keyword>
<dbReference type="PANTHER" id="PTHR10465:SF3">
    <property type="entry name" value="TRANSMEMBRANE GTPASE MARF-RELATED"/>
    <property type="match status" value="1"/>
</dbReference>
<keyword evidence="14" id="KW-1185">Reference proteome</keyword>
<keyword evidence="4" id="KW-1000">Mitochondrion outer membrane</keyword>
<evidence type="ECO:0000256" key="4">
    <source>
        <dbReference type="ARBA" id="ARBA00022787"/>
    </source>
</evidence>
<dbReference type="InterPro" id="IPR027417">
    <property type="entry name" value="P-loop_NTPase"/>
</dbReference>
<dbReference type="Pfam" id="PF04799">
    <property type="entry name" value="Fzo_mitofusin"/>
    <property type="match status" value="1"/>
</dbReference>
<evidence type="ECO:0000256" key="7">
    <source>
        <dbReference type="ARBA" id="ARBA00023054"/>
    </source>
</evidence>
<dbReference type="PANTHER" id="PTHR10465">
    <property type="entry name" value="TRANSMEMBRANE GTPASE FZO1"/>
    <property type="match status" value="1"/>
</dbReference>
<dbReference type="STRING" id="7266.A0A3B0JHD2"/>
<accession>A0A3B0JHD2</accession>
<evidence type="ECO:0000256" key="6">
    <source>
        <dbReference type="ARBA" id="ARBA00022989"/>
    </source>
</evidence>
<name>A0A3B0JHD2_DROGU</name>
<evidence type="ECO:0000256" key="1">
    <source>
        <dbReference type="ARBA" id="ARBA00004374"/>
    </source>
</evidence>
<evidence type="ECO:0000313" key="14">
    <source>
        <dbReference type="Proteomes" id="UP000268350"/>
    </source>
</evidence>
<dbReference type="EMBL" id="OUUW01000005">
    <property type="protein sequence ID" value="SPP80123.1"/>
    <property type="molecule type" value="Genomic_DNA"/>
</dbReference>
<dbReference type="OMA" id="WDMASSQ"/>
<feature type="domain" description="Dynamin-type G" evidence="12">
    <location>
        <begin position="85"/>
        <end position="369"/>
    </location>
</feature>
<reference evidence="14" key="1">
    <citation type="submission" date="2018-01" db="EMBL/GenBank/DDBJ databases">
        <authorList>
            <person name="Alioto T."/>
            <person name="Alioto T."/>
        </authorList>
    </citation>
    <scope>NUCLEOTIDE SEQUENCE [LARGE SCALE GENOMIC DNA]</scope>
</reference>
<gene>
    <name evidence="13" type="ORF">DGUA_6G004970</name>
</gene>
<dbReference type="GO" id="GO:0003924">
    <property type="term" value="F:GTPase activity"/>
    <property type="evidence" value="ECO:0007669"/>
    <property type="project" value="InterPro"/>
</dbReference>
<keyword evidence="6" id="KW-1133">Transmembrane helix</keyword>
<dbReference type="FunFam" id="3.40.50.300:FF:002843">
    <property type="entry name" value="Mitofusin 2"/>
    <property type="match status" value="1"/>
</dbReference>
<evidence type="ECO:0000256" key="10">
    <source>
        <dbReference type="ARBA" id="ARBA00023136"/>
    </source>
</evidence>
<dbReference type="Proteomes" id="UP000268350">
    <property type="component" value="Unassembled WGS sequence"/>
</dbReference>
<dbReference type="Gene3D" id="3.40.50.300">
    <property type="entry name" value="P-loop containing nucleotide triphosphate hydrolases"/>
    <property type="match status" value="1"/>
</dbReference>
<dbReference type="OrthoDB" id="6256226at2759"/>
<keyword evidence="9" id="KW-0342">GTP-binding</keyword>
<dbReference type="GO" id="GO:0005741">
    <property type="term" value="C:mitochondrial outer membrane"/>
    <property type="evidence" value="ECO:0007669"/>
    <property type="project" value="UniProtKB-SubCell"/>
</dbReference>
<evidence type="ECO:0000256" key="2">
    <source>
        <dbReference type="ARBA" id="ARBA00022692"/>
    </source>
</evidence>
<keyword evidence="3" id="KW-0547">Nucleotide-binding</keyword>
<evidence type="ECO:0000256" key="5">
    <source>
        <dbReference type="ARBA" id="ARBA00022801"/>
    </source>
</evidence>
<dbReference type="InterPro" id="IPR006884">
    <property type="entry name" value="Fzo/mitofusin_HR2"/>
</dbReference>
<feature type="coiled-coil region" evidence="11">
    <location>
        <begin position="657"/>
        <end position="691"/>
    </location>
</feature>
<keyword evidence="8" id="KW-0496">Mitochondrion</keyword>
<dbReference type="CDD" id="cd09912">
    <property type="entry name" value="DLP_2"/>
    <property type="match status" value="1"/>
</dbReference>
<organism evidence="13 14">
    <name type="scientific">Drosophila guanche</name>
    <name type="common">Fruit fly</name>
    <dbReference type="NCBI Taxonomy" id="7266"/>
    <lineage>
        <taxon>Eukaryota</taxon>
        <taxon>Metazoa</taxon>
        <taxon>Ecdysozoa</taxon>
        <taxon>Arthropoda</taxon>
        <taxon>Hexapoda</taxon>
        <taxon>Insecta</taxon>
        <taxon>Pterygota</taxon>
        <taxon>Neoptera</taxon>
        <taxon>Endopterygota</taxon>
        <taxon>Diptera</taxon>
        <taxon>Brachycera</taxon>
        <taxon>Muscomorpha</taxon>
        <taxon>Ephydroidea</taxon>
        <taxon>Drosophilidae</taxon>
        <taxon>Drosophila</taxon>
        <taxon>Sophophora</taxon>
    </lineage>
</organism>
<proteinExistence type="predicted"/>
<evidence type="ECO:0000259" key="12">
    <source>
        <dbReference type="PROSITE" id="PS51718"/>
    </source>
</evidence>
<dbReference type="GO" id="GO:0005525">
    <property type="term" value="F:GTP binding"/>
    <property type="evidence" value="ECO:0007669"/>
    <property type="project" value="UniProtKB-KW"/>
</dbReference>
<protein>
    <submittedName>
        <fullName evidence="13">Blast:Transmembrane GTPase fzo</fullName>
    </submittedName>
</protein>
<dbReference type="AlphaFoldDB" id="A0A3B0JHD2"/>
<dbReference type="PROSITE" id="PS51718">
    <property type="entry name" value="G_DYNAMIN_2"/>
    <property type="match status" value="1"/>
</dbReference>
<keyword evidence="10" id="KW-0472">Membrane</keyword>
<dbReference type="InterPro" id="IPR030381">
    <property type="entry name" value="G_DYNAMIN_dom"/>
</dbReference>